<dbReference type="AlphaFoldDB" id="A0A1F6DAS4"/>
<gene>
    <name evidence="1" type="ORF">A2765_02060</name>
</gene>
<protein>
    <recommendedName>
        <fullName evidence="3">Type 4 fimbrial biogenesis protein PilX N-terminal domain-containing protein</fullName>
    </recommendedName>
</protein>
<dbReference type="EMBL" id="MFLA01000032">
    <property type="protein sequence ID" value="OGG58495.1"/>
    <property type="molecule type" value="Genomic_DNA"/>
</dbReference>
<proteinExistence type="predicted"/>
<comment type="caution">
    <text evidence="1">The sequence shown here is derived from an EMBL/GenBank/DDBJ whole genome shotgun (WGS) entry which is preliminary data.</text>
</comment>
<accession>A0A1F6DAS4</accession>
<evidence type="ECO:0000313" key="1">
    <source>
        <dbReference type="EMBL" id="OGG58495.1"/>
    </source>
</evidence>
<evidence type="ECO:0000313" key="2">
    <source>
        <dbReference type="Proteomes" id="UP000176377"/>
    </source>
</evidence>
<organism evidence="1 2">
    <name type="scientific">Candidatus Kaiserbacteria bacterium RIFCSPHIGHO2_01_FULL_56_24</name>
    <dbReference type="NCBI Taxonomy" id="1798487"/>
    <lineage>
        <taxon>Bacteria</taxon>
        <taxon>Candidatus Kaiseribacteriota</taxon>
    </lineage>
</organism>
<dbReference type="Proteomes" id="UP000176377">
    <property type="component" value="Unassembled WGS sequence"/>
</dbReference>
<reference evidence="1 2" key="1">
    <citation type="journal article" date="2016" name="Nat. Commun.">
        <title>Thousands of microbial genomes shed light on interconnected biogeochemical processes in an aquifer system.</title>
        <authorList>
            <person name="Anantharaman K."/>
            <person name="Brown C.T."/>
            <person name="Hug L.A."/>
            <person name="Sharon I."/>
            <person name="Castelle C.J."/>
            <person name="Probst A.J."/>
            <person name="Thomas B.C."/>
            <person name="Singh A."/>
            <person name="Wilkins M.J."/>
            <person name="Karaoz U."/>
            <person name="Brodie E.L."/>
            <person name="Williams K.H."/>
            <person name="Hubbard S.S."/>
            <person name="Banfield J.F."/>
        </authorList>
    </citation>
    <scope>NUCLEOTIDE SEQUENCE [LARGE SCALE GENOMIC DNA]</scope>
</reference>
<sequence>MLVLVFMGIFVFLLGTILSYVLMQGRYGRALYAREQAVNVAEGGLEYYRWFLAHNPSIMTNGVGLVSPATYTASDPEGGSVGTATITATANLACGAAQSIDITSVGRADVNALYTRTLSARYMRPSVSEYSNLLNANVWAGADRNITGPYFSNGGIRMDGTNNSTVTSAVSTWSCDSSFGCSPTQSKAGVWGAGTGSSLWSFPASSFDFTGIATNFGTLKTYAQTSGILLDTTLVKVGGVQQGGSFSSVGGTDQRGYHVVMRSDNTIDVYRVTGTSAADSQHSNNPGVWYSDYHTITTQVYVGRYTIPPGCPVIYAQAKVWLEGVVANKVTLVAADTGAFTPDIILQNNITYASGTGTSGLTAIAERSVLIPLVSPDTMTVRGIFVAQTGYLGRNYYTTSGSHEVPSAYDSYVNQTLLTTIGTVVSNGRIGTKWTCSGVFCSGYNNRVDTYDRLLAFSPPPFTPSSSPDFKLVLWREQ</sequence>
<evidence type="ECO:0008006" key="3">
    <source>
        <dbReference type="Google" id="ProtNLM"/>
    </source>
</evidence>
<name>A0A1F6DAS4_9BACT</name>